<name>A0A5M3MNY6_CONPW</name>
<evidence type="ECO:0000313" key="2">
    <source>
        <dbReference type="Proteomes" id="UP000053558"/>
    </source>
</evidence>
<protein>
    <submittedName>
        <fullName evidence="1">Uncharacterized protein</fullName>
    </submittedName>
</protein>
<keyword evidence="2" id="KW-1185">Reference proteome</keyword>
<dbReference type="Gene3D" id="1.20.1280.50">
    <property type="match status" value="1"/>
</dbReference>
<dbReference type="Proteomes" id="UP000053558">
    <property type="component" value="Unassembled WGS sequence"/>
</dbReference>
<dbReference type="AlphaFoldDB" id="A0A5M3MNY6"/>
<organism evidence="1 2">
    <name type="scientific">Coniophora puteana (strain RWD-64-598)</name>
    <name type="common">Brown rot fungus</name>
    <dbReference type="NCBI Taxonomy" id="741705"/>
    <lineage>
        <taxon>Eukaryota</taxon>
        <taxon>Fungi</taxon>
        <taxon>Dikarya</taxon>
        <taxon>Basidiomycota</taxon>
        <taxon>Agaricomycotina</taxon>
        <taxon>Agaricomycetes</taxon>
        <taxon>Agaricomycetidae</taxon>
        <taxon>Boletales</taxon>
        <taxon>Coniophorineae</taxon>
        <taxon>Coniophoraceae</taxon>
        <taxon>Coniophora</taxon>
    </lineage>
</organism>
<sequence>MAGLRGTSGALQAIHELLPKLVSEVYGAVDTPFVQFSETNYSADTLQERCDIQSMLSNMSLLVDDINSTVKELSRLSKVLNKATTSHSRYVSAVLRLPAEILEEIFVHSSKTDDEYPDLGSRYLPLVPGPLPRVVVNDSGYLKIAHICRRWRDVALNSPRLWNMIQTTPAQYGRTRATALPVPLSLLARSSETCPVFIYANLWASTLLLDTDMDHFPPNPACDSVKGVDVVGYRGLTVEVLSQWLTQFKNMTHLSLINVELTDSTNIPPDFLDRTTHLHVHPRRASAAVAFVQCCTWVNVTSLTLDMAGMKLNDAFLQAVFGHFPSLAELFIVVGMVESNPDKWSAISSDRLCAFSLFIHSPLSSEEQKLGPLFKALTFPSLTDLVLTRPRSPMLRFLREFLARSRCRLFSLTFTNLSPQDIRENLVCTAALELGEELRIPSVEFYWHLKETRIYLESKGRWYDLDASGG</sequence>
<dbReference type="OrthoDB" id="3221235at2759"/>
<dbReference type="EMBL" id="JH711579">
    <property type="protein sequence ID" value="EIW80351.1"/>
    <property type="molecule type" value="Genomic_DNA"/>
</dbReference>
<dbReference type="KEGG" id="cput:CONPUDRAFT_154384"/>
<evidence type="ECO:0000313" key="1">
    <source>
        <dbReference type="EMBL" id="EIW80351.1"/>
    </source>
</evidence>
<proteinExistence type="predicted"/>
<gene>
    <name evidence="1" type="ORF">CONPUDRAFT_154384</name>
</gene>
<comment type="caution">
    <text evidence="1">The sequence shown here is derived from an EMBL/GenBank/DDBJ whole genome shotgun (WGS) entry which is preliminary data.</text>
</comment>
<dbReference type="GeneID" id="19203260"/>
<reference evidence="2" key="1">
    <citation type="journal article" date="2012" name="Science">
        <title>The Paleozoic origin of enzymatic lignin decomposition reconstructed from 31 fungal genomes.</title>
        <authorList>
            <person name="Floudas D."/>
            <person name="Binder M."/>
            <person name="Riley R."/>
            <person name="Barry K."/>
            <person name="Blanchette R.A."/>
            <person name="Henrissat B."/>
            <person name="Martinez A.T."/>
            <person name="Otillar R."/>
            <person name="Spatafora J.W."/>
            <person name="Yadav J.S."/>
            <person name="Aerts A."/>
            <person name="Benoit I."/>
            <person name="Boyd A."/>
            <person name="Carlson A."/>
            <person name="Copeland A."/>
            <person name="Coutinho P.M."/>
            <person name="de Vries R.P."/>
            <person name="Ferreira P."/>
            <person name="Findley K."/>
            <person name="Foster B."/>
            <person name="Gaskell J."/>
            <person name="Glotzer D."/>
            <person name="Gorecki P."/>
            <person name="Heitman J."/>
            <person name="Hesse C."/>
            <person name="Hori C."/>
            <person name="Igarashi K."/>
            <person name="Jurgens J.A."/>
            <person name="Kallen N."/>
            <person name="Kersten P."/>
            <person name="Kohler A."/>
            <person name="Kuees U."/>
            <person name="Kumar T.K.A."/>
            <person name="Kuo A."/>
            <person name="LaButti K."/>
            <person name="Larrondo L.F."/>
            <person name="Lindquist E."/>
            <person name="Ling A."/>
            <person name="Lombard V."/>
            <person name="Lucas S."/>
            <person name="Lundell T."/>
            <person name="Martin R."/>
            <person name="McLaughlin D.J."/>
            <person name="Morgenstern I."/>
            <person name="Morin E."/>
            <person name="Murat C."/>
            <person name="Nagy L.G."/>
            <person name="Nolan M."/>
            <person name="Ohm R.A."/>
            <person name="Patyshakuliyeva A."/>
            <person name="Rokas A."/>
            <person name="Ruiz-Duenas F.J."/>
            <person name="Sabat G."/>
            <person name="Salamov A."/>
            <person name="Samejima M."/>
            <person name="Schmutz J."/>
            <person name="Slot J.C."/>
            <person name="St John F."/>
            <person name="Stenlid J."/>
            <person name="Sun H."/>
            <person name="Sun S."/>
            <person name="Syed K."/>
            <person name="Tsang A."/>
            <person name="Wiebenga A."/>
            <person name="Young D."/>
            <person name="Pisabarro A."/>
            <person name="Eastwood D.C."/>
            <person name="Martin F."/>
            <person name="Cullen D."/>
            <person name="Grigoriev I.V."/>
            <person name="Hibbett D.S."/>
        </authorList>
    </citation>
    <scope>NUCLEOTIDE SEQUENCE [LARGE SCALE GENOMIC DNA]</scope>
    <source>
        <strain evidence="2">RWD-64-598 SS2</strain>
    </source>
</reference>
<accession>A0A5M3MNY6</accession>
<dbReference type="RefSeq" id="XP_007769312.1">
    <property type="nucleotide sequence ID" value="XM_007771122.1"/>
</dbReference>